<organism evidence="2">
    <name type="scientific">viral metagenome</name>
    <dbReference type="NCBI Taxonomy" id="1070528"/>
    <lineage>
        <taxon>unclassified sequences</taxon>
        <taxon>metagenomes</taxon>
        <taxon>organismal metagenomes</taxon>
    </lineage>
</organism>
<dbReference type="EMBL" id="MN739300">
    <property type="protein sequence ID" value="QHS97545.1"/>
    <property type="molecule type" value="Genomic_DNA"/>
</dbReference>
<accession>A0A6C0BYR9</accession>
<keyword evidence="1" id="KW-1133">Transmembrane helix</keyword>
<sequence>MFSFLDDMSLYGDSKEEKPANAVVAEVEVRRVQPDTAQSHVMQAKTQSGQQTARSVETVTPKETLTRVEDSAHCEYGTELHTISEVLQARINQAERRTALMEARILQVFEEYRNKQKPPGGCSWTVVFLIVLAGLFVIWIWSNGKDKPQDATNYPILFSGGAAASPMVVPLSTSSANIPTTFLRQ</sequence>
<keyword evidence="1" id="KW-0812">Transmembrane</keyword>
<name>A0A6C0BYR9_9ZZZZ</name>
<dbReference type="AlphaFoldDB" id="A0A6C0BYR9"/>
<feature type="transmembrane region" description="Helical" evidence="1">
    <location>
        <begin position="122"/>
        <end position="141"/>
    </location>
</feature>
<protein>
    <recommendedName>
        <fullName evidence="3">Transmembrane protein</fullName>
    </recommendedName>
</protein>
<proteinExistence type="predicted"/>
<evidence type="ECO:0000313" key="2">
    <source>
        <dbReference type="EMBL" id="QHS97545.1"/>
    </source>
</evidence>
<reference evidence="2" key="1">
    <citation type="journal article" date="2020" name="Nature">
        <title>Giant virus diversity and host interactions through global metagenomics.</title>
        <authorList>
            <person name="Schulz F."/>
            <person name="Roux S."/>
            <person name="Paez-Espino D."/>
            <person name="Jungbluth S."/>
            <person name="Walsh D.A."/>
            <person name="Denef V.J."/>
            <person name="McMahon K.D."/>
            <person name="Konstantinidis K.T."/>
            <person name="Eloe-Fadrosh E.A."/>
            <person name="Kyrpides N.C."/>
            <person name="Woyke T."/>
        </authorList>
    </citation>
    <scope>NUCLEOTIDE SEQUENCE</scope>
    <source>
        <strain evidence="2">GVMAG-M-3300020182-33</strain>
    </source>
</reference>
<keyword evidence="1" id="KW-0472">Membrane</keyword>
<evidence type="ECO:0008006" key="3">
    <source>
        <dbReference type="Google" id="ProtNLM"/>
    </source>
</evidence>
<evidence type="ECO:0000256" key="1">
    <source>
        <dbReference type="SAM" id="Phobius"/>
    </source>
</evidence>